<feature type="region of interest" description="Disordered" evidence="1">
    <location>
        <begin position="528"/>
        <end position="554"/>
    </location>
</feature>
<dbReference type="OrthoDB" id="4474847at2759"/>
<dbReference type="Proteomes" id="UP000054771">
    <property type="component" value="Unassembled WGS sequence"/>
</dbReference>
<accession>A0A0U5H949</accession>
<organism evidence="2 3">
    <name type="scientific">Aspergillus calidoustus</name>
    <dbReference type="NCBI Taxonomy" id="454130"/>
    <lineage>
        <taxon>Eukaryota</taxon>
        <taxon>Fungi</taxon>
        <taxon>Dikarya</taxon>
        <taxon>Ascomycota</taxon>
        <taxon>Pezizomycotina</taxon>
        <taxon>Eurotiomycetes</taxon>
        <taxon>Eurotiomycetidae</taxon>
        <taxon>Eurotiales</taxon>
        <taxon>Aspergillaceae</taxon>
        <taxon>Aspergillus</taxon>
        <taxon>Aspergillus subgen. Nidulantes</taxon>
    </lineage>
</organism>
<evidence type="ECO:0000313" key="3">
    <source>
        <dbReference type="Proteomes" id="UP000054771"/>
    </source>
</evidence>
<gene>
    <name evidence="2" type="ORF">ASPCAL13791</name>
</gene>
<sequence>MDFISGDTDEGIRALAECTYATVVLAASIAGGILGGPLGAALGSSMANLVVPYTKALFGLLVKDPNIRAELCAVSVCKILESQILAVVGIPIGEIGAAFDEFLADALTETGLDEVFAGVIRLLAKSGATTLGKKELKLIGDIVVDSLRNGKGEDYVKGQIQPYVRNLKAAVNTAKDALKTVVSDEGKTFKHLIKVVSTQLVEDTAEEVRTKLQEVVPNALEPLREAASEKGQEVFGNSQQERPGDSTAANNPQQAMDDAMTTIRQEAQKLVEDTNEKARKEFAAEANEIVKSQTDEVAERVKQASPEAKNAALQSIGNDIRQEVKDAVQETLENTMPNTVKEVEDIVKKQLEDDRSAEVFATQIALLSAIQEAADTVIANAEKECQKLVADVKWQVALPDTVQLLQKAIQAAVKHELPETANEVAKAAWKAYDPLRFGEIMDPLEALNEAAEKIKQAAVQRVKDIAASTTDKAFKNLPGTPHQAVEEKARKKIDEAAEKEVQEAEAKISQAVDESVLGEQMKEILRKRRADQDHVSSLLHHSEPEKKEDEGQGIRQKAVELVKKAVQAVAQKEMGSVVDEAGRQSSEKFKTIRDDLDVGPVLKMQQEANELEQAALQRIKDAAQKGLAQMIGDIDDNAVKEVLQSNGDKMVDEEVKGIEKEFTKRVGDAILDAQLDAKRKRHEASNNPFGAGFPGTAPPSF</sequence>
<feature type="region of interest" description="Disordered" evidence="1">
    <location>
        <begin position="227"/>
        <end position="255"/>
    </location>
</feature>
<proteinExistence type="predicted"/>
<feature type="compositionally biased region" description="Polar residues" evidence="1">
    <location>
        <begin position="235"/>
        <end position="254"/>
    </location>
</feature>
<keyword evidence="3" id="KW-1185">Reference proteome</keyword>
<evidence type="ECO:0000313" key="2">
    <source>
        <dbReference type="EMBL" id="CEL10676.1"/>
    </source>
</evidence>
<dbReference type="STRING" id="454130.A0A0U5H949"/>
<feature type="region of interest" description="Disordered" evidence="1">
    <location>
        <begin position="677"/>
        <end position="701"/>
    </location>
</feature>
<evidence type="ECO:0000256" key="1">
    <source>
        <dbReference type="SAM" id="MobiDB-lite"/>
    </source>
</evidence>
<dbReference type="EMBL" id="CDMC01000020">
    <property type="protein sequence ID" value="CEL10676.1"/>
    <property type="molecule type" value="Genomic_DNA"/>
</dbReference>
<reference evidence="3" key="1">
    <citation type="journal article" date="2016" name="Genome Announc.">
        <title>Draft genome sequences of fungus Aspergillus calidoustus.</title>
        <authorList>
            <person name="Horn F."/>
            <person name="Linde J."/>
            <person name="Mattern D.J."/>
            <person name="Walther G."/>
            <person name="Guthke R."/>
            <person name="Scherlach K."/>
            <person name="Martin K."/>
            <person name="Brakhage A.A."/>
            <person name="Petzke L."/>
            <person name="Valiante V."/>
        </authorList>
    </citation>
    <scope>NUCLEOTIDE SEQUENCE [LARGE SCALE GENOMIC DNA]</scope>
    <source>
        <strain evidence="3">SF006504</strain>
    </source>
</reference>
<name>A0A0U5H949_ASPCI</name>
<protein>
    <submittedName>
        <fullName evidence="2">Uncharacterized protein</fullName>
    </submittedName>
</protein>
<dbReference type="AlphaFoldDB" id="A0A0U5H949"/>